<keyword evidence="7" id="KW-1185">Reference proteome</keyword>
<dbReference type="CDD" id="cd17745">
    <property type="entry name" value="BRCT_p53bp1_rpt1"/>
    <property type="match status" value="1"/>
</dbReference>
<dbReference type="InterPro" id="IPR001357">
    <property type="entry name" value="BRCT_dom"/>
</dbReference>
<feature type="compositionally biased region" description="Low complexity" evidence="4">
    <location>
        <begin position="339"/>
        <end position="351"/>
    </location>
</feature>
<feature type="compositionally biased region" description="Polar residues" evidence="4">
    <location>
        <begin position="67"/>
        <end position="76"/>
    </location>
</feature>
<evidence type="ECO:0000256" key="4">
    <source>
        <dbReference type="SAM" id="MobiDB-lite"/>
    </source>
</evidence>
<dbReference type="GO" id="GO:0005634">
    <property type="term" value="C:nucleus"/>
    <property type="evidence" value="ECO:0007669"/>
    <property type="project" value="UniProtKB-SubCell"/>
</dbReference>
<dbReference type="InterPro" id="IPR047249">
    <property type="entry name" value="BRCT_p53bp1-like_rpt1"/>
</dbReference>
<dbReference type="GO" id="GO:0042393">
    <property type="term" value="F:histone binding"/>
    <property type="evidence" value="ECO:0007669"/>
    <property type="project" value="TreeGrafter"/>
</dbReference>
<dbReference type="PROSITE" id="PS50172">
    <property type="entry name" value="BRCT"/>
    <property type="match status" value="2"/>
</dbReference>
<dbReference type="SUPFAM" id="SSF52113">
    <property type="entry name" value="BRCT domain"/>
    <property type="match status" value="2"/>
</dbReference>
<evidence type="ECO:0000313" key="7">
    <source>
        <dbReference type="Proteomes" id="UP000292702"/>
    </source>
</evidence>
<dbReference type="STRING" id="92696.A0A4R0R7I8"/>
<dbReference type="PANTHER" id="PTHR15321">
    <property type="entry name" value="TUMOR SUPPRESSOR P53-BINDING PROTEIN 1"/>
    <property type="match status" value="1"/>
</dbReference>
<feature type="domain" description="BRCT" evidence="5">
    <location>
        <begin position="1060"/>
        <end position="1173"/>
    </location>
</feature>
<dbReference type="InterPro" id="IPR047252">
    <property type="entry name" value="TP53BP1-like"/>
</dbReference>
<feature type="compositionally biased region" description="Basic and acidic residues" evidence="4">
    <location>
        <begin position="106"/>
        <end position="121"/>
    </location>
</feature>
<comment type="subcellular location">
    <subcellularLocation>
        <location evidence="1">Nucleus</location>
    </subcellularLocation>
</comment>
<accession>A0A4R0R7I8</accession>
<dbReference type="InterPro" id="IPR041297">
    <property type="entry name" value="Crb2_Tudor"/>
</dbReference>
<dbReference type="InterPro" id="IPR047250">
    <property type="entry name" value="BRCT_p53bp1-like_rpt2"/>
</dbReference>
<feature type="compositionally biased region" description="Polar residues" evidence="4">
    <location>
        <begin position="646"/>
        <end position="656"/>
    </location>
</feature>
<evidence type="ECO:0000313" key="6">
    <source>
        <dbReference type="EMBL" id="TCD63620.1"/>
    </source>
</evidence>
<reference evidence="6 7" key="1">
    <citation type="submission" date="2018-11" db="EMBL/GenBank/DDBJ databases">
        <title>Genome assembly of Steccherinum ochraceum LE-BIN_3174, the white-rot fungus of the Steccherinaceae family (The Residual Polyporoid clade, Polyporales, Basidiomycota).</title>
        <authorList>
            <person name="Fedorova T.V."/>
            <person name="Glazunova O.A."/>
            <person name="Landesman E.O."/>
            <person name="Moiseenko K.V."/>
            <person name="Psurtseva N.V."/>
            <person name="Savinova O.S."/>
            <person name="Shakhova N.V."/>
            <person name="Tyazhelova T.V."/>
            <person name="Vasina D.V."/>
        </authorList>
    </citation>
    <scope>NUCLEOTIDE SEQUENCE [LARGE SCALE GENOMIC DNA]</scope>
    <source>
        <strain evidence="6 7">LE-BIN_3174</strain>
    </source>
</reference>
<dbReference type="GO" id="GO:0045944">
    <property type="term" value="P:positive regulation of transcription by RNA polymerase II"/>
    <property type="evidence" value="ECO:0007669"/>
    <property type="project" value="TreeGrafter"/>
</dbReference>
<keyword evidence="2" id="KW-0227">DNA damage</keyword>
<dbReference type="Pfam" id="PF18115">
    <property type="entry name" value="Tudor_3"/>
    <property type="match status" value="1"/>
</dbReference>
<evidence type="ECO:0000256" key="1">
    <source>
        <dbReference type="ARBA" id="ARBA00004123"/>
    </source>
</evidence>
<feature type="region of interest" description="Disordered" evidence="4">
    <location>
        <begin position="22"/>
        <end position="183"/>
    </location>
</feature>
<dbReference type="EMBL" id="RWJN01000285">
    <property type="protein sequence ID" value="TCD63620.1"/>
    <property type="molecule type" value="Genomic_DNA"/>
</dbReference>
<feature type="domain" description="BRCT" evidence="5">
    <location>
        <begin position="905"/>
        <end position="1014"/>
    </location>
</feature>
<feature type="compositionally biased region" description="Acidic residues" evidence="4">
    <location>
        <begin position="691"/>
        <end position="704"/>
    </location>
</feature>
<dbReference type="CDD" id="cd17724">
    <property type="entry name" value="BRCT_p53bp1_rpt2"/>
    <property type="match status" value="1"/>
</dbReference>
<keyword evidence="3" id="KW-0539">Nucleus</keyword>
<dbReference type="OrthoDB" id="129353at2759"/>
<dbReference type="Gene3D" id="3.40.50.10190">
    <property type="entry name" value="BRCT domain"/>
    <property type="match status" value="2"/>
</dbReference>
<feature type="compositionally biased region" description="Acidic residues" evidence="4">
    <location>
        <begin position="528"/>
        <end position="541"/>
    </location>
</feature>
<dbReference type="Gene3D" id="2.30.30.140">
    <property type="match status" value="1"/>
</dbReference>
<feature type="region of interest" description="Disordered" evidence="4">
    <location>
        <begin position="418"/>
        <end position="752"/>
    </location>
</feature>
<dbReference type="GO" id="GO:0000077">
    <property type="term" value="P:DNA damage checkpoint signaling"/>
    <property type="evidence" value="ECO:0007669"/>
    <property type="project" value="TreeGrafter"/>
</dbReference>
<evidence type="ECO:0000256" key="2">
    <source>
        <dbReference type="ARBA" id="ARBA00022763"/>
    </source>
</evidence>
<dbReference type="PANTHER" id="PTHR15321:SF3">
    <property type="entry name" value="TP53-BINDING PROTEIN 1"/>
    <property type="match status" value="1"/>
</dbReference>
<evidence type="ECO:0000259" key="5">
    <source>
        <dbReference type="PROSITE" id="PS50172"/>
    </source>
</evidence>
<name>A0A4R0R7I8_9APHY</name>
<organism evidence="6 7">
    <name type="scientific">Steccherinum ochraceum</name>
    <dbReference type="NCBI Taxonomy" id="92696"/>
    <lineage>
        <taxon>Eukaryota</taxon>
        <taxon>Fungi</taxon>
        <taxon>Dikarya</taxon>
        <taxon>Basidiomycota</taxon>
        <taxon>Agaricomycotina</taxon>
        <taxon>Agaricomycetes</taxon>
        <taxon>Polyporales</taxon>
        <taxon>Steccherinaceae</taxon>
        <taxon>Steccherinum</taxon>
    </lineage>
</organism>
<feature type="compositionally biased region" description="Polar residues" evidence="4">
    <location>
        <begin position="458"/>
        <end position="472"/>
    </location>
</feature>
<dbReference type="InterPro" id="IPR036420">
    <property type="entry name" value="BRCT_dom_sf"/>
</dbReference>
<evidence type="ECO:0000256" key="3">
    <source>
        <dbReference type="ARBA" id="ARBA00023242"/>
    </source>
</evidence>
<dbReference type="AlphaFoldDB" id="A0A4R0R7I8"/>
<feature type="compositionally biased region" description="Low complexity" evidence="4">
    <location>
        <begin position="631"/>
        <end position="645"/>
    </location>
</feature>
<gene>
    <name evidence="6" type="ORF">EIP91_005171</name>
</gene>
<feature type="region of interest" description="Disordered" evidence="4">
    <location>
        <begin position="210"/>
        <end position="355"/>
    </location>
</feature>
<comment type="caution">
    <text evidence="6">The sequence shown here is derived from an EMBL/GenBank/DDBJ whole genome shotgun (WGS) entry which is preliminary data.</text>
</comment>
<feature type="compositionally biased region" description="Low complexity" evidence="4">
    <location>
        <begin position="269"/>
        <end position="292"/>
    </location>
</feature>
<sequence>MYRLDEPTISDESQASQLVRDALKAPPAPRTSKLHSAVSRIESKDTSSAPPRVLSPNQDYSLHGLAETQTQTQVAPGSSEVIPGRTRSGISKEDVHKRTSPGNPSKADERREIYVDGREGQPLKSRKVSSSSEYPAEVSRRGTNAVPIESPGAGPSRIREPPLRQTSRYAPKPAQSRLQRDDSFAGALPAAEMANAFMRDSAVFTKPLSKLGVDTQEDDRVSPSSSPILSPEIRSQSTQPLPGSPRATSYYVPDFDNSQERRSQQPATSERQPLSQSSPQPSPESQEFQPGQGHESGSDDFRIAAFGTQGSDDGYEVTEPSNSFYYEPIRLVDESQDEATQAATQPVATQPDIDESAVPETVFSTHTRATVAGAGILSMVNPAKRWRLRGLQQQVVNPETQPTTNTVPATTQDSIFGDMHQEDEDDTSGEPTQPAYERRRQPLQAPTHDSVVPDSEAPPQSNYQQLHTSTNPPGEGDHFPASAQSSKLPPGLGDWQSSIPHDMEPPGLNPKEPSPSAAQSEAVVDAALQDEEEPTEDEDEAPPAPAVSREDLREEEEESESEDDLPLASAPKRRKITRRNSAAQMPPPKTAAPRKGRATPEAVAEEPEAVVPKVEPVKGQKGRGKGRAIPAARTRAAAAKATTRKSSLNSRPTTPASRELSSSPLTPSSEDDTAVSGGEELPSIVDKSDADTEPADEDPMDVDITEAPAVNTRKRKRGAASATKVTRSTKQASKVSRVKSSTPLPSKTRAASSALRLGSTEATRVFALWNSDAHYYAGVVYDQSDQAIQRYEIHFDDGYEQDVDLDSLRRCTLEVGDNVVMVHDHRQKGKVTAVYDDQITVSLHKSDEAFEGHVRDVKITAANVRNDWDDRKLTKDQIVTVIRPKLLAETPSRASLASAGSIRSAKPKMLSGFGLVVTLSPSNGDWETQKTRVMNAIKTKGGTALEDWNQVFGMEGKVEKSGKRWVARAEDVKLLHNYENVFLISDTAHQKPKYLIALGLGIPCVSSKWLVDEIDMTTWPKHLLPAGFCSQLHVRLSQMVDLDWGNEDRHLERIMENPAPPTKLFAGQNILYVSSDYIPQVKRSRKTKSDDDKTKEANHSIPKIILSMGASRVEAVASEKDASKASASFDYVVVKDPQEVEHFTSRGAKCVHFKWVKDCLIAGRLLPTEYEYAA</sequence>
<feature type="compositionally biased region" description="Low complexity" evidence="4">
    <location>
        <begin position="659"/>
        <end position="668"/>
    </location>
</feature>
<feature type="compositionally biased region" description="Polar residues" evidence="4">
    <location>
        <begin position="723"/>
        <end position="751"/>
    </location>
</feature>
<protein>
    <recommendedName>
        <fullName evidence="5">BRCT domain-containing protein</fullName>
    </recommendedName>
</protein>
<dbReference type="Proteomes" id="UP000292702">
    <property type="component" value="Unassembled WGS sequence"/>
</dbReference>
<proteinExistence type="predicted"/>
<feature type="compositionally biased region" description="Acidic residues" evidence="4">
    <location>
        <begin position="553"/>
        <end position="565"/>
    </location>
</feature>
<dbReference type="SUPFAM" id="SSF63748">
    <property type="entry name" value="Tudor/PWWP/MBT"/>
    <property type="match status" value="1"/>
</dbReference>
<feature type="compositionally biased region" description="Low complexity" evidence="4">
    <location>
        <begin position="222"/>
        <end position="231"/>
    </location>
</feature>